<protein>
    <submittedName>
        <fullName evidence="1">Uncharacterized protein</fullName>
    </submittedName>
</protein>
<evidence type="ECO:0000313" key="1">
    <source>
        <dbReference type="EMBL" id="JAD52925.1"/>
    </source>
</evidence>
<organism evidence="1">
    <name type="scientific">Arundo donax</name>
    <name type="common">Giant reed</name>
    <name type="synonym">Donax arundinaceus</name>
    <dbReference type="NCBI Taxonomy" id="35708"/>
    <lineage>
        <taxon>Eukaryota</taxon>
        <taxon>Viridiplantae</taxon>
        <taxon>Streptophyta</taxon>
        <taxon>Embryophyta</taxon>
        <taxon>Tracheophyta</taxon>
        <taxon>Spermatophyta</taxon>
        <taxon>Magnoliopsida</taxon>
        <taxon>Liliopsida</taxon>
        <taxon>Poales</taxon>
        <taxon>Poaceae</taxon>
        <taxon>PACMAD clade</taxon>
        <taxon>Arundinoideae</taxon>
        <taxon>Arundineae</taxon>
        <taxon>Arundo</taxon>
    </lineage>
</organism>
<sequence>MNIGAQRTLRASKNASPPSCLVHSLRYLPAFGTLSTTA</sequence>
<dbReference type="EMBL" id="GBRH01244970">
    <property type="protein sequence ID" value="JAD52925.1"/>
    <property type="molecule type" value="Transcribed_RNA"/>
</dbReference>
<dbReference type="AlphaFoldDB" id="A0A0A9AVH4"/>
<reference evidence="1" key="1">
    <citation type="submission" date="2014-09" db="EMBL/GenBank/DDBJ databases">
        <authorList>
            <person name="Magalhaes I.L.F."/>
            <person name="Oliveira U."/>
            <person name="Santos F.R."/>
            <person name="Vidigal T.H.D.A."/>
            <person name="Brescovit A.D."/>
            <person name="Santos A.J."/>
        </authorList>
    </citation>
    <scope>NUCLEOTIDE SEQUENCE</scope>
    <source>
        <tissue evidence="1">Shoot tissue taken approximately 20 cm above the soil surface</tissue>
    </source>
</reference>
<name>A0A0A9AVH4_ARUDO</name>
<reference evidence="1" key="2">
    <citation type="journal article" date="2015" name="Data Brief">
        <title>Shoot transcriptome of the giant reed, Arundo donax.</title>
        <authorList>
            <person name="Barrero R.A."/>
            <person name="Guerrero F.D."/>
            <person name="Moolhuijzen P."/>
            <person name="Goolsby J.A."/>
            <person name="Tidwell J."/>
            <person name="Bellgard S.E."/>
            <person name="Bellgard M.I."/>
        </authorList>
    </citation>
    <scope>NUCLEOTIDE SEQUENCE</scope>
    <source>
        <tissue evidence="1">Shoot tissue taken approximately 20 cm above the soil surface</tissue>
    </source>
</reference>
<accession>A0A0A9AVH4</accession>
<proteinExistence type="predicted"/>